<dbReference type="InterPro" id="IPR014729">
    <property type="entry name" value="Rossmann-like_a/b/a_fold"/>
</dbReference>
<feature type="binding site" evidence="9">
    <location>
        <position position="20"/>
    </location>
    <ligand>
        <name>ATP</name>
        <dbReference type="ChEBI" id="CHEBI:30616"/>
    </ligand>
</feature>
<gene>
    <name evidence="9 11" type="primary">coaD</name>
    <name evidence="11" type="ORF">K8W16_09480</name>
</gene>
<dbReference type="GO" id="GO:0015937">
    <property type="term" value="P:coenzyme A biosynthetic process"/>
    <property type="evidence" value="ECO:0007669"/>
    <property type="project" value="UniProtKB-UniRule"/>
</dbReference>
<dbReference type="PRINTS" id="PR01020">
    <property type="entry name" value="LPSBIOSNTHSS"/>
</dbReference>
<evidence type="ECO:0000313" key="12">
    <source>
        <dbReference type="Proteomes" id="UP000698963"/>
    </source>
</evidence>
<keyword evidence="5 9" id="KW-0067">ATP-binding</keyword>
<feature type="binding site" evidence="9">
    <location>
        <position position="101"/>
    </location>
    <ligand>
        <name>ATP</name>
        <dbReference type="ChEBI" id="CHEBI:30616"/>
    </ligand>
</feature>
<feature type="site" description="Transition state stabilizer" evidence="9">
    <location>
        <position position="20"/>
    </location>
</feature>
<evidence type="ECO:0000256" key="4">
    <source>
        <dbReference type="ARBA" id="ARBA00022741"/>
    </source>
</evidence>
<reference evidence="11" key="2">
    <citation type="submission" date="2021-09" db="EMBL/GenBank/DDBJ databases">
        <authorList>
            <person name="Gilroy R."/>
        </authorList>
    </citation>
    <scope>NUCLEOTIDE SEQUENCE</scope>
    <source>
        <strain evidence="11">ChiGjej2B2-19336</strain>
    </source>
</reference>
<comment type="catalytic activity">
    <reaction evidence="8 9">
        <text>(R)-4'-phosphopantetheine + ATP + H(+) = 3'-dephospho-CoA + diphosphate</text>
        <dbReference type="Rhea" id="RHEA:19801"/>
        <dbReference type="ChEBI" id="CHEBI:15378"/>
        <dbReference type="ChEBI" id="CHEBI:30616"/>
        <dbReference type="ChEBI" id="CHEBI:33019"/>
        <dbReference type="ChEBI" id="CHEBI:57328"/>
        <dbReference type="ChEBI" id="CHEBI:61723"/>
        <dbReference type="EC" id="2.7.7.3"/>
    </reaction>
</comment>
<dbReference type="InterPro" id="IPR001980">
    <property type="entry name" value="PPAT"/>
</dbReference>
<comment type="caution">
    <text evidence="11">The sequence shown here is derived from an EMBL/GenBank/DDBJ whole genome shotgun (WGS) entry which is preliminary data.</text>
</comment>
<dbReference type="RefSeq" id="WP_304122936.1">
    <property type="nucleotide sequence ID" value="NZ_DYZA01000190.1"/>
</dbReference>
<accession>A0A921AXS4</accession>
<dbReference type="SUPFAM" id="SSF52374">
    <property type="entry name" value="Nucleotidylyl transferase"/>
    <property type="match status" value="1"/>
</dbReference>
<dbReference type="Gene3D" id="3.40.50.620">
    <property type="entry name" value="HUPs"/>
    <property type="match status" value="1"/>
</dbReference>
<dbReference type="GO" id="GO:0005524">
    <property type="term" value="F:ATP binding"/>
    <property type="evidence" value="ECO:0007669"/>
    <property type="project" value="UniProtKB-KW"/>
</dbReference>
<feature type="binding site" evidence="9">
    <location>
        <begin position="91"/>
        <end position="93"/>
    </location>
    <ligand>
        <name>ATP</name>
        <dbReference type="ChEBI" id="CHEBI:30616"/>
    </ligand>
</feature>
<dbReference type="Pfam" id="PF01467">
    <property type="entry name" value="CTP_transf_like"/>
    <property type="match status" value="1"/>
</dbReference>
<evidence type="ECO:0000256" key="1">
    <source>
        <dbReference type="ARBA" id="ARBA00022490"/>
    </source>
</evidence>
<organism evidence="11 12">
    <name type="scientific">Mailhella massiliensis</name>
    <dbReference type="NCBI Taxonomy" id="1903261"/>
    <lineage>
        <taxon>Bacteria</taxon>
        <taxon>Pseudomonadati</taxon>
        <taxon>Thermodesulfobacteriota</taxon>
        <taxon>Desulfovibrionia</taxon>
        <taxon>Desulfovibrionales</taxon>
        <taxon>Desulfovibrionaceae</taxon>
        <taxon>Mailhella</taxon>
    </lineage>
</organism>
<comment type="subcellular location">
    <subcellularLocation>
        <location evidence="9">Cytoplasm</location>
    </subcellularLocation>
</comment>
<keyword evidence="6 9" id="KW-0460">Magnesium</keyword>
<comment type="subunit">
    <text evidence="9">Homohexamer.</text>
</comment>
<evidence type="ECO:0000256" key="7">
    <source>
        <dbReference type="ARBA" id="ARBA00022993"/>
    </source>
</evidence>
<dbReference type="InterPro" id="IPR004821">
    <property type="entry name" value="Cyt_trans-like"/>
</dbReference>
<proteinExistence type="inferred from homology"/>
<evidence type="ECO:0000313" key="11">
    <source>
        <dbReference type="EMBL" id="HJD97861.1"/>
    </source>
</evidence>
<comment type="function">
    <text evidence="9">Reversibly transfers an adenylyl group from ATP to 4'-phosphopantetheine, yielding dephospho-CoA (dPCoA) and pyrophosphate.</text>
</comment>
<comment type="similarity">
    <text evidence="9">Belongs to the bacterial CoaD family.</text>
</comment>
<feature type="binding site" evidence="9">
    <location>
        <begin position="12"/>
        <end position="13"/>
    </location>
    <ligand>
        <name>ATP</name>
        <dbReference type="ChEBI" id="CHEBI:30616"/>
    </ligand>
</feature>
<feature type="binding site" evidence="9">
    <location>
        <position position="12"/>
    </location>
    <ligand>
        <name>substrate</name>
    </ligand>
</feature>
<keyword evidence="2 9" id="KW-0808">Transferase</keyword>
<feature type="domain" description="Cytidyltransferase-like" evidence="10">
    <location>
        <begin position="8"/>
        <end position="136"/>
    </location>
</feature>
<dbReference type="EMBL" id="DYZA01000190">
    <property type="protein sequence ID" value="HJD97861.1"/>
    <property type="molecule type" value="Genomic_DNA"/>
</dbReference>
<sequence>MGEERIAIYPGTFDPLTNGHECIIRRGLELFDTVIVAVARDCGKNTLFSLEERVEIVREVFASIPGVKVMPFSGLLVDFAAENHAKAILRGLRAVSDFDYEFQMALMNRKLQRHVQTIFLMSDLRWMYISSTNIRNVASLGGNVSCLVPPTVIPRLRRAYRLPDSWPEDTDCGCPETFSEECLPECRGDML</sequence>
<evidence type="ECO:0000256" key="6">
    <source>
        <dbReference type="ARBA" id="ARBA00022842"/>
    </source>
</evidence>
<feature type="binding site" evidence="9">
    <location>
        <position position="90"/>
    </location>
    <ligand>
        <name>substrate</name>
    </ligand>
</feature>
<comment type="cofactor">
    <cofactor evidence="9">
        <name>Mg(2+)</name>
        <dbReference type="ChEBI" id="CHEBI:18420"/>
    </cofactor>
</comment>
<dbReference type="CDD" id="cd02163">
    <property type="entry name" value="PPAT"/>
    <property type="match status" value="1"/>
</dbReference>
<dbReference type="Proteomes" id="UP000698963">
    <property type="component" value="Unassembled WGS sequence"/>
</dbReference>
<feature type="binding site" evidence="9">
    <location>
        <position position="44"/>
    </location>
    <ligand>
        <name>substrate</name>
    </ligand>
</feature>
<protein>
    <recommendedName>
        <fullName evidence="9">Phosphopantetheine adenylyltransferase</fullName>
        <ecNumber evidence="9">2.7.7.3</ecNumber>
    </recommendedName>
    <alternativeName>
        <fullName evidence="9">Dephospho-CoA pyrophosphorylase</fullName>
    </alternativeName>
    <alternativeName>
        <fullName evidence="9">Pantetheine-phosphate adenylyltransferase</fullName>
        <shortName evidence="9">PPAT</shortName>
    </alternativeName>
</protein>
<keyword evidence="3 9" id="KW-0548">Nucleotidyltransferase</keyword>
<reference evidence="11" key="1">
    <citation type="journal article" date="2021" name="PeerJ">
        <title>Extensive microbial diversity within the chicken gut microbiome revealed by metagenomics and culture.</title>
        <authorList>
            <person name="Gilroy R."/>
            <person name="Ravi A."/>
            <person name="Getino M."/>
            <person name="Pursley I."/>
            <person name="Horton D.L."/>
            <person name="Alikhan N.F."/>
            <person name="Baker D."/>
            <person name="Gharbi K."/>
            <person name="Hall N."/>
            <person name="Watson M."/>
            <person name="Adriaenssens E.M."/>
            <person name="Foster-Nyarko E."/>
            <person name="Jarju S."/>
            <person name="Secka A."/>
            <person name="Antonio M."/>
            <person name="Oren A."/>
            <person name="Chaudhuri R.R."/>
            <person name="La Ragione R."/>
            <person name="Hildebrand F."/>
            <person name="Pallen M.J."/>
        </authorList>
    </citation>
    <scope>NUCLEOTIDE SEQUENCE</scope>
    <source>
        <strain evidence="11">ChiGjej2B2-19336</strain>
    </source>
</reference>
<evidence type="ECO:0000256" key="8">
    <source>
        <dbReference type="ARBA" id="ARBA00029346"/>
    </source>
</evidence>
<evidence type="ECO:0000259" key="10">
    <source>
        <dbReference type="Pfam" id="PF01467"/>
    </source>
</evidence>
<evidence type="ECO:0000256" key="5">
    <source>
        <dbReference type="ARBA" id="ARBA00022840"/>
    </source>
</evidence>
<evidence type="ECO:0000256" key="3">
    <source>
        <dbReference type="ARBA" id="ARBA00022695"/>
    </source>
</evidence>
<feature type="binding site" evidence="9">
    <location>
        <position position="76"/>
    </location>
    <ligand>
        <name>substrate</name>
    </ligand>
</feature>
<dbReference type="PANTHER" id="PTHR21342">
    <property type="entry name" value="PHOSPHOPANTETHEINE ADENYLYLTRANSFERASE"/>
    <property type="match status" value="1"/>
</dbReference>
<evidence type="ECO:0000256" key="2">
    <source>
        <dbReference type="ARBA" id="ARBA00022679"/>
    </source>
</evidence>
<feature type="binding site" evidence="9">
    <location>
        <begin position="126"/>
        <end position="132"/>
    </location>
    <ligand>
        <name>ATP</name>
        <dbReference type="ChEBI" id="CHEBI:30616"/>
    </ligand>
</feature>
<dbReference type="EC" id="2.7.7.3" evidence="9"/>
<name>A0A921AXS4_9BACT</name>
<dbReference type="GO" id="GO:0004595">
    <property type="term" value="F:pantetheine-phosphate adenylyltransferase activity"/>
    <property type="evidence" value="ECO:0007669"/>
    <property type="project" value="UniProtKB-UniRule"/>
</dbReference>
<dbReference type="AlphaFoldDB" id="A0A921AXS4"/>
<dbReference type="HAMAP" id="MF_00151">
    <property type="entry name" value="PPAT_bact"/>
    <property type="match status" value="1"/>
</dbReference>
<dbReference type="PANTHER" id="PTHR21342:SF1">
    <property type="entry name" value="PHOSPHOPANTETHEINE ADENYLYLTRANSFERASE"/>
    <property type="match status" value="1"/>
</dbReference>
<dbReference type="NCBIfam" id="TIGR00125">
    <property type="entry name" value="cyt_tran_rel"/>
    <property type="match status" value="1"/>
</dbReference>
<keyword evidence="1 9" id="KW-0963">Cytoplasm</keyword>
<dbReference type="GO" id="GO:0005737">
    <property type="term" value="C:cytoplasm"/>
    <property type="evidence" value="ECO:0007669"/>
    <property type="project" value="UniProtKB-SubCell"/>
</dbReference>
<dbReference type="NCBIfam" id="TIGR01510">
    <property type="entry name" value="coaD_prev_kdtB"/>
    <property type="match status" value="1"/>
</dbReference>
<evidence type="ECO:0000256" key="9">
    <source>
        <dbReference type="HAMAP-Rule" id="MF_00151"/>
    </source>
</evidence>
<comment type="pathway">
    <text evidence="9">Cofactor biosynthesis; coenzyme A biosynthesis; CoA from (R)-pantothenate: step 4/5.</text>
</comment>
<keyword evidence="4 9" id="KW-0547">Nucleotide-binding</keyword>
<keyword evidence="7 9" id="KW-0173">Coenzyme A biosynthesis</keyword>